<dbReference type="InterPro" id="IPR005299">
    <property type="entry name" value="MeTrfase_7"/>
</dbReference>
<dbReference type="GO" id="GO:0008168">
    <property type="term" value="F:methyltransferase activity"/>
    <property type="evidence" value="ECO:0007669"/>
    <property type="project" value="InterPro"/>
</dbReference>
<dbReference type="STRING" id="52838.A0A4S8IBH0"/>
<evidence type="ECO:0000313" key="4">
    <source>
        <dbReference type="Proteomes" id="UP000317650"/>
    </source>
</evidence>
<dbReference type="AlphaFoldDB" id="A0A4S8IBH0"/>
<dbReference type="Gene3D" id="3.40.50.150">
    <property type="entry name" value="Vaccinia Virus protein VP39"/>
    <property type="match status" value="1"/>
</dbReference>
<accession>A0A4S8IBH0</accession>
<dbReference type="InterPro" id="IPR042086">
    <property type="entry name" value="MeTrfase_capping"/>
</dbReference>
<dbReference type="PANTHER" id="PTHR31009">
    <property type="entry name" value="S-ADENOSYL-L-METHIONINE:CARBOXYL METHYLTRANSFERASE FAMILY PROTEIN"/>
    <property type="match status" value="1"/>
</dbReference>
<keyword evidence="2" id="KW-0460">Magnesium</keyword>
<dbReference type="SUPFAM" id="SSF53335">
    <property type="entry name" value="S-adenosyl-L-methionine-dependent methyltransferases"/>
    <property type="match status" value="1"/>
</dbReference>
<comment type="caution">
    <text evidence="3">The sequence shown here is derived from an EMBL/GenBank/DDBJ whole genome shotgun (WGS) entry which is preliminary data.</text>
</comment>
<dbReference type="InterPro" id="IPR029063">
    <property type="entry name" value="SAM-dependent_MTases_sf"/>
</dbReference>
<evidence type="ECO:0000256" key="2">
    <source>
        <dbReference type="ARBA" id="ARBA00022842"/>
    </source>
</evidence>
<organism evidence="3 4">
    <name type="scientific">Musa balbisiana</name>
    <name type="common">Banana</name>
    <dbReference type="NCBI Taxonomy" id="52838"/>
    <lineage>
        <taxon>Eukaryota</taxon>
        <taxon>Viridiplantae</taxon>
        <taxon>Streptophyta</taxon>
        <taxon>Embryophyta</taxon>
        <taxon>Tracheophyta</taxon>
        <taxon>Spermatophyta</taxon>
        <taxon>Magnoliopsida</taxon>
        <taxon>Liliopsida</taxon>
        <taxon>Zingiberales</taxon>
        <taxon>Musaceae</taxon>
        <taxon>Musa</taxon>
    </lineage>
</organism>
<dbReference type="Proteomes" id="UP000317650">
    <property type="component" value="Chromosome 2"/>
</dbReference>
<dbReference type="Pfam" id="PF03492">
    <property type="entry name" value="Methyltransf_7"/>
    <property type="match status" value="1"/>
</dbReference>
<evidence type="ECO:0000313" key="3">
    <source>
        <dbReference type="EMBL" id="THU44522.1"/>
    </source>
</evidence>
<sequence>MPPCKTPNTTELVMIMDVESILHMKEGLGETSYAQNSSLQKKSMEAMKHFIIDSALAAYAFKTPEIFTIADLGCSSGINSLYLAEEIIKAIHERSRQLARLAPEFLVFLNDLPTNDFNAMFLSFPEFNMKFKAGIELQGGSAPSVYLAGIPGSFYSRLFPGNSLDFIYSCYSLHWLSQVPLGLLDSDFKPINKGKMYISNTSCPAVSLAYFKQFQKDFSLFLKSRSVELHFEGRIVILMLGRRTEDHSDKSTTVLWELLDQSLAIMVSQEIIDEGKVDAYNVPFYAPSVKEIEDEVHREGSFVIDYIQSYELSTSTGDPKEDARIISMAIRAIQESMISHHFGEAIIDTLFQIYSGLLSEFMVKEEIKSSHLLVVLRKSC</sequence>
<keyword evidence="4" id="KW-1185">Reference proteome</keyword>
<evidence type="ECO:0000256" key="1">
    <source>
        <dbReference type="ARBA" id="ARBA00022723"/>
    </source>
</evidence>
<dbReference type="Gene3D" id="1.10.1200.270">
    <property type="entry name" value="Methyltransferase, alpha-helical capping domain"/>
    <property type="match status" value="1"/>
</dbReference>
<name>A0A4S8IBH0_MUSBA</name>
<proteinExistence type="predicted"/>
<keyword evidence="1" id="KW-0479">Metal-binding</keyword>
<gene>
    <name evidence="3" type="ORF">C4D60_Mb02t08270</name>
</gene>
<reference evidence="3 4" key="1">
    <citation type="journal article" date="2019" name="Nat. Plants">
        <title>Genome sequencing of Musa balbisiana reveals subgenome evolution and function divergence in polyploid bananas.</title>
        <authorList>
            <person name="Yao X."/>
        </authorList>
    </citation>
    <scope>NUCLEOTIDE SEQUENCE [LARGE SCALE GENOMIC DNA]</scope>
    <source>
        <strain evidence="4">cv. DH-PKW</strain>
        <tissue evidence="3">Leaves</tissue>
    </source>
</reference>
<dbReference type="EMBL" id="PYDT01000011">
    <property type="protein sequence ID" value="THU44522.1"/>
    <property type="molecule type" value="Genomic_DNA"/>
</dbReference>
<protein>
    <submittedName>
        <fullName evidence="3">Uncharacterized protein</fullName>
    </submittedName>
</protein>
<dbReference type="GO" id="GO:0046872">
    <property type="term" value="F:metal ion binding"/>
    <property type="evidence" value="ECO:0007669"/>
    <property type="project" value="UniProtKB-KW"/>
</dbReference>